<comment type="caution">
    <text evidence="2">The sequence shown here is derived from an EMBL/GenBank/DDBJ whole genome shotgun (WGS) entry which is preliminary data.</text>
</comment>
<gene>
    <name evidence="2" type="ORF">ODALV1_LOCUS3807</name>
</gene>
<feature type="coiled-coil region" evidence="1">
    <location>
        <begin position="109"/>
        <end position="168"/>
    </location>
</feature>
<reference evidence="2 3" key="1">
    <citation type="submission" date="2024-08" db="EMBL/GenBank/DDBJ databases">
        <authorList>
            <person name="Cucini C."/>
            <person name="Frati F."/>
        </authorList>
    </citation>
    <scope>NUCLEOTIDE SEQUENCE [LARGE SCALE GENOMIC DNA]</scope>
</reference>
<evidence type="ECO:0000313" key="2">
    <source>
        <dbReference type="EMBL" id="CAL8077408.1"/>
    </source>
</evidence>
<evidence type="ECO:0000256" key="1">
    <source>
        <dbReference type="SAM" id="Coils"/>
    </source>
</evidence>
<sequence length="206" mass="23751">MEASSHRDGDASQGGYTYHEASGEAAFARSMPRRSCRTNFGYGEWSTTPPHPRNQFTMPPAFQRSTVIAADVRKLTRTTFAATREDDATFVSSRVSQASIRIATRSIRKEDNQEEIQRLQLESQQLEASMRKRIIRMQNQMLLLNKKEYNLENSISEKQQKLEDEEEATQPFGTDSARRVDKYLQMRTYLPAILPDKRVQRFLPTP</sequence>
<protein>
    <submittedName>
        <fullName evidence="2">Uncharacterized protein</fullName>
    </submittedName>
</protein>
<keyword evidence="3" id="KW-1185">Reference proteome</keyword>
<keyword evidence="1" id="KW-0175">Coiled coil</keyword>
<dbReference type="EMBL" id="CAXLJM020000012">
    <property type="protein sequence ID" value="CAL8077408.1"/>
    <property type="molecule type" value="Genomic_DNA"/>
</dbReference>
<organism evidence="2 3">
    <name type="scientific">Orchesella dallaii</name>
    <dbReference type="NCBI Taxonomy" id="48710"/>
    <lineage>
        <taxon>Eukaryota</taxon>
        <taxon>Metazoa</taxon>
        <taxon>Ecdysozoa</taxon>
        <taxon>Arthropoda</taxon>
        <taxon>Hexapoda</taxon>
        <taxon>Collembola</taxon>
        <taxon>Entomobryomorpha</taxon>
        <taxon>Entomobryoidea</taxon>
        <taxon>Orchesellidae</taxon>
        <taxon>Orchesellinae</taxon>
        <taxon>Orchesella</taxon>
    </lineage>
</organism>
<accession>A0ABP1PU13</accession>
<dbReference type="Proteomes" id="UP001642540">
    <property type="component" value="Unassembled WGS sequence"/>
</dbReference>
<proteinExistence type="predicted"/>
<evidence type="ECO:0000313" key="3">
    <source>
        <dbReference type="Proteomes" id="UP001642540"/>
    </source>
</evidence>
<name>A0ABP1PU13_9HEXA</name>